<evidence type="ECO:0000256" key="4">
    <source>
        <dbReference type="ARBA" id="ARBA00022723"/>
    </source>
</evidence>
<dbReference type="Pfam" id="PF21326">
    <property type="entry name" value="KDM6_GATAL"/>
    <property type="match status" value="2"/>
</dbReference>
<dbReference type="Pfam" id="PF02373">
    <property type="entry name" value="JmjC"/>
    <property type="match status" value="2"/>
</dbReference>
<comment type="subcellular location">
    <subcellularLocation>
        <location evidence="2">Nucleus</location>
    </subcellularLocation>
</comment>
<keyword evidence="7" id="KW-0223">Dioxygenase</keyword>
<keyword evidence="16" id="KW-1185">Reference proteome</keyword>
<evidence type="ECO:0000256" key="13">
    <source>
        <dbReference type="SAM" id="MobiDB-lite"/>
    </source>
</evidence>
<feature type="compositionally biased region" description="Basic and acidic residues" evidence="13">
    <location>
        <begin position="520"/>
        <end position="536"/>
    </location>
</feature>
<feature type="domain" description="JmjC" evidence="14">
    <location>
        <begin position="1287"/>
        <end position="1450"/>
    </location>
</feature>
<keyword evidence="9" id="KW-0408">Iron</keyword>
<evidence type="ECO:0000256" key="10">
    <source>
        <dbReference type="ARBA" id="ARBA00023242"/>
    </source>
</evidence>
<reference evidence="15 16" key="1">
    <citation type="journal article" date="2018" name="Nat. Ecol. Evol.">
        <title>Genomic signatures of mitonuclear coevolution across populations of Tigriopus californicus.</title>
        <authorList>
            <person name="Barreto F.S."/>
            <person name="Watson E.T."/>
            <person name="Lima T.G."/>
            <person name="Willett C.S."/>
            <person name="Edmands S."/>
            <person name="Li W."/>
            <person name="Burton R.S."/>
        </authorList>
    </citation>
    <scope>NUCLEOTIDE SEQUENCE [LARGE SCALE GENOMIC DNA]</scope>
    <source>
        <strain evidence="15 16">San Diego</strain>
    </source>
</reference>
<dbReference type="SMART" id="SM00028">
    <property type="entry name" value="TPR"/>
    <property type="match status" value="4"/>
</dbReference>
<dbReference type="GO" id="GO:0010468">
    <property type="term" value="P:regulation of gene expression"/>
    <property type="evidence" value="ECO:0007669"/>
    <property type="project" value="TreeGrafter"/>
</dbReference>
<feature type="domain" description="JmjC" evidence="14">
    <location>
        <begin position="775"/>
        <end position="938"/>
    </location>
</feature>
<keyword evidence="10" id="KW-0539">Nucleus</keyword>
<dbReference type="EMBL" id="VCGU01000005">
    <property type="protein sequence ID" value="TRY75310.1"/>
    <property type="molecule type" value="Genomic_DNA"/>
</dbReference>
<keyword evidence="8" id="KW-0560">Oxidoreductase</keyword>
<dbReference type="InterPro" id="IPR046941">
    <property type="entry name" value="KDM6_GATAL_sf"/>
</dbReference>
<feature type="region of interest" description="Disordered" evidence="13">
    <location>
        <begin position="487"/>
        <end position="536"/>
    </location>
</feature>
<dbReference type="PANTHER" id="PTHR14017">
    <property type="entry name" value="LYSINE-SPECIFIC DEMETHYLASE"/>
    <property type="match status" value="1"/>
</dbReference>
<name>A0A553PCB8_TIGCA</name>
<feature type="region of interest" description="Disordered" evidence="13">
    <location>
        <begin position="596"/>
        <end position="622"/>
    </location>
</feature>
<dbReference type="InterPro" id="IPR003347">
    <property type="entry name" value="JmjC_dom"/>
</dbReference>
<comment type="cofactor">
    <cofactor evidence="1">
        <name>Fe(2+)</name>
        <dbReference type="ChEBI" id="CHEBI:29033"/>
    </cofactor>
</comment>
<evidence type="ECO:0000256" key="9">
    <source>
        <dbReference type="ARBA" id="ARBA00023004"/>
    </source>
</evidence>
<dbReference type="Proteomes" id="UP000318571">
    <property type="component" value="Chromosome 2"/>
</dbReference>
<evidence type="ECO:0000256" key="1">
    <source>
        <dbReference type="ARBA" id="ARBA00001954"/>
    </source>
</evidence>
<feature type="region of interest" description="Disordered" evidence="13">
    <location>
        <begin position="728"/>
        <end position="752"/>
    </location>
</feature>
<keyword evidence="5" id="KW-0862">Zinc</keyword>
<dbReference type="GO" id="GO:0000978">
    <property type="term" value="F:RNA polymerase II cis-regulatory region sequence-specific DNA binding"/>
    <property type="evidence" value="ECO:0007669"/>
    <property type="project" value="TreeGrafter"/>
</dbReference>
<dbReference type="GO" id="GO:0031490">
    <property type="term" value="F:chromatin DNA binding"/>
    <property type="evidence" value="ECO:0007669"/>
    <property type="project" value="TreeGrafter"/>
</dbReference>
<dbReference type="Gene3D" id="1.25.40.10">
    <property type="entry name" value="Tetratricopeptide repeat domain"/>
    <property type="match status" value="1"/>
</dbReference>
<dbReference type="Gene3D" id="1.20.58.1370">
    <property type="match status" value="2"/>
</dbReference>
<dbReference type="GO" id="GO:0044666">
    <property type="term" value="C:MLL3/4 complex"/>
    <property type="evidence" value="ECO:0007669"/>
    <property type="project" value="TreeGrafter"/>
</dbReference>
<dbReference type="InterPro" id="IPR011990">
    <property type="entry name" value="TPR-like_helical_dom_sf"/>
</dbReference>
<keyword evidence="6" id="KW-0156">Chromatin regulator</keyword>
<organism evidence="15 16">
    <name type="scientific">Tigriopus californicus</name>
    <name type="common">Marine copepod</name>
    <dbReference type="NCBI Taxonomy" id="6832"/>
    <lineage>
        <taxon>Eukaryota</taxon>
        <taxon>Metazoa</taxon>
        <taxon>Ecdysozoa</taxon>
        <taxon>Arthropoda</taxon>
        <taxon>Crustacea</taxon>
        <taxon>Multicrustacea</taxon>
        <taxon>Hexanauplia</taxon>
        <taxon>Copepoda</taxon>
        <taxon>Harpacticoida</taxon>
        <taxon>Harpacticidae</taxon>
        <taxon>Tigriopus</taxon>
    </lineage>
</organism>
<dbReference type="PANTHER" id="PTHR14017:SF1">
    <property type="entry name" value="LD02225P"/>
    <property type="match status" value="1"/>
</dbReference>
<dbReference type="InterPro" id="IPR019734">
    <property type="entry name" value="TPR_rpt"/>
</dbReference>
<dbReference type="PROSITE" id="PS51184">
    <property type="entry name" value="JMJC"/>
    <property type="match status" value="2"/>
</dbReference>
<evidence type="ECO:0000313" key="16">
    <source>
        <dbReference type="Proteomes" id="UP000318571"/>
    </source>
</evidence>
<proteinExistence type="inferred from homology"/>
<protein>
    <recommendedName>
        <fullName evidence="14">JmjC domain-containing protein</fullName>
    </recommendedName>
</protein>
<dbReference type="Gene3D" id="2.60.120.650">
    <property type="entry name" value="Cupin"/>
    <property type="match status" value="2"/>
</dbReference>
<dbReference type="SUPFAM" id="SSF51197">
    <property type="entry name" value="Clavaminate synthase-like"/>
    <property type="match status" value="2"/>
</dbReference>
<dbReference type="PROSITE" id="PS50005">
    <property type="entry name" value="TPR"/>
    <property type="match status" value="1"/>
</dbReference>
<evidence type="ECO:0000256" key="12">
    <source>
        <dbReference type="PROSITE-ProRule" id="PRU00339"/>
    </source>
</evidence>
<evidence type="ECO:0000256" key="7">
    <source>
        <dbReference type="ARBA" id="ARBA00022964"/>
    </source>
</evidence>
<accession>A0A553PCB8</accession>
<feature type="repeat" description="TPR" evidence="12">
    <location>
        <begin position="80"/>
        <end position="113"/>
    </location>
</feature>
<dbReference type="STRING" id="6832.A0A553PCB8"/>
<dbReference type="Pfam" id="PF21322">
    <property type="entry name" value="KDM6_C-hel"/>
    <property type="match status" value="2"/>
</dbReference>
<feature type="non-terminal residue" evidence="15">
    <location>
        <position position="1560"/>
    </location>
</feature>
<dbReference type="InterPro" id="IPR048562">
    <property type="entry name" value="KDM6A_B-like_C-hel"/>
</dbReference>
<feature type="compositionally biased region" description="Basic and acidic residues" evidence="13">
    <location>
        <begin position="742"/>
        <end position="752"/>
    </location>
</feature>
<feature type="compositionally biased region" description="Basic and acidic residues" evidence="13">
    <location>
        <begin position="487"/>
        <end position="496"/>
    </location>
</feature>
<evidence type="ECO:0000256" key="11">
    <source>
        <dbReference type="ARBA" id="ARBA00034483"/>
    </source>
</evidence>
<keyword evidence="3" id="KW-0597">Phosphoprotein</keyword>
<dbReference type="SUPFAM" id="SSF48452">
    <property type="entry name" value="TPR-like"/>
    <property type="match status" value="1"/>
</dbReference>
<evidence type="ECO:0000256" key="2">
    <source>
        <dbReference type="ARBA" id="ARBA00004123"/>
    </source>
</evidence>
<evidence type="ECO:0000256" key="3">
    <source>
        <dbReference type="ARBA" id="ARBA00022553"/>
    </source>
</evidence>
<feature type="region of interest" description="Disordered" evidence="13">
    <location>
        <begin position="339"/>
        <end position="380"/>
    </location>
</feature>
<evidence type="ECO:0000256" key="5">
    <source>
        <dbReference type="ARBA" id="ARBA00022833"/>
    </source>
</evidence>
<gene>
    <name evidence="15" type="ORF">TCAL_01654</name>
</gene>
<keyword evidence="12" id="KW-0802">TPR repeat</keyword>
<dbReference type="Pfam" id="PF13181">
    <property type="entry name" value="TPR_8"/>
    <property type="match status" value="1"/>
</dbReference>
<keyword evidence="4" id="KW-0479">Metal-binding</keyword>
<evidence type="ECO:0000256" key="8">
    <source>
        <dbReference type="ARBA" id="ARBA00023002"/>
    </source>
</evidence>
<dbReference type="OMA" id="QRKYHTA"/>
<sequence>MAGNVKLSPLDLEILSELDALAFGFVRLSLEESPGSRKKQVALKAVAFMERLVVERQARLNQQRHADSNNNGSRNPLIDPLTYCKLGHLHLLLGDYTKALSAYQKYATLTPNQYWRNTVYLYGQGLVFFHFNAFRWATKVFQQVLYLEPGFPRVNEIHIRLGIMAKVNNDFGTSLRHFQMAQINTAPCTFNEAEINFHIAHLHEVYGKYAKANLLYRDLLKDPDLSSPLRADVHRQLGWIFYSVDAMGEKMGRIQTAIQHLQKSIEIDAKSGQSLYLLGRCHAAMGKVHEAFIAYRNSVDKSESNADTWCSIGVFHSMKSKQLPSVEEAWNLPVSNEMAGRQSNAMKGAKVSAPQNGPSDPNKRFKSESNPGNNAPPALTPQQLQTLHHLQSQASLVPPQQQLLQTLQSQLHNYRQYQVKVQQQRVVENAVSSLDSGELVNADILAELQNKDLGSVSDRELEALISQQDIGSFAESLLKQIQADGVEHHDMEVDGERDGDDEDSGRSTRASHQTENGVMESKDSIMECSTDNRDDSGFKLEDGGVNAQVTSLDIPTHLEVVRSTKSLCVDTSMTSDEILLVCKKWFESNTELSLTLSMTDKGPPEPPERPQKSLSKENLLPPTPSVYLENRKDASSAQLQEFCIKHPITVVRGIASALKLDLGLFSTKQLVETHGSQKVDVITQLKQNADENWDFNLTKQVWHCIVTKSNTTISKYAQYQTATFQDSLKEEQEKGGSGGFRGDLDLDGREETRRRRKQQSFLQFGMNVDLSEQRHWRTQLTELMKLPPWARVVSAGNMLTHIGYPIPGMNTVQLQMKVPCSRTFARQESNNFCAIDINIGPGDCEWFAVPYEYWGAVRTLCEKHGVNFSHGSWWPNMKDLMEEEVPVYRFLQRPGDMVWVNSGCLYWVQAVGWCNNIKWNVGPLTNTQYNLALERYEWNKLLGMKSRVPMVHLSWSLARNVRLNDEALYKSMKNTLVQSLKRTILILEYLKSAGIELKHHSRKRHDPAHYCAQCEREVFAILFVREIESQHIVSCFDCARSRSPDLKGLVCLEEVRLSDLKAVHDGFRFQDSATPEIGPIEAMRQDKRKFQEGKLDVSLSSSELLSCCKDLGHDDGDINTRLYDAPPVNPPKSKATSLSREELLPPTPSVYVRSKEEAYSPQLLEFCLQKPIVLIRNLASICDIDLQLYSTKRLVQSHPSHPVEIRSQMEQTADENWDPTMSKQVWYCTSSRSHTTIAKYAEYQASNLEETWDTMERTVNPKFDFSDKPTRRMIKFGTNCDLSDEKKWAPQLNDLWKLPAWLRVVSAGNMLSHVGHQILGMNTVQLYMKVPCARTPGHQENNNFCAVNINIGPGDSEWFGVANEYWSEVEQFCHKNGLSYLHGSWWPNISELTEAGIPCYRFLQKPGDVVFVNSGCVHWVQATGWCNNIAWNVGPLTHRQYAMAMERYEWNKSQKYQSIVAMTFLSWNLARNLRVSDSRLFLSIRAVLMQSIRLIVQQLSFAETKGIKIRFHGRKRNEPVHYCGLCDEEVYNVLFVKENEKRHTVHCLRCARTQDSDLKG</sequence>
<dbReference type="Gene3D" id="2.10.110.20">
    <property type="match status" value="2"/>
</dbReference>
<dbReference type="GO" id="GO:0046872">
    <property type="term" value="F:metal ion binding"/>
    <property type="evidence" value="ECO:0007669"/>
    <property type="project" value="UniProtKB-KW"/>
</dbReference>
<evidence type="ECO:0000256" key="6">
    <source>
        <dbReference type="ARBA" id="ARBA00022853"/>
    </source>
</evidence>
<dbReference type="InterPro" id="IPR048560">
    <property type="entry name" value="KDM6A_B-like_GATAL"/>
</dbReference>
<comment type="caution">
    <text evidence="15">The sequence shown here is derived from an EMBL/GenBank/DDBJ whole genome shotgun (WGS) entry which is preliminary data.</text>
</comment>
<dbReference type="SMART" id="SM00558">
    <property type="entry name" value="JmjC"/>
    <property type="match status" value="2"/>
</dbReference>
<evidence type="ECO:0000259" key="14">
    <source>
        <dbReference type="PROSITE" id="PS51184"/>
    </source>
</evidence>
<feature type="compositionally biased region" description="Basic and acidic residues" evidence="13">
    <location>
        <begin position="602"/>
        <end position="615"/>
    </location>
</feature>
<dbReference type="GO" id="GO:0071558">
    <property type="term" value="F:histone H3K27me2/H3K27me3 demethylase activity"/>
    <property type="evidence" value="ECO:0007669"/>
    <property type="project" value="TreeGrafter"/>
</dbReference>
<evidence type="ECO:0000313" key="15">
    <source>
        <dbReference type="EMBL" id="TRY75310.1"/>
    </source>
</evidence>
<comment type="similarity">
    <text evidence="11">Belongs to the UTX family.</text>
</comment>
<dbReference type="InterPro" id="IPR051630">
    <property type="entry name" value="Corepressor-Demethylase"/>
</dbReference>